<keyword evidence="6" id="KW-1185">Reference proteome</keyword>
<dbReference type="Pfam" id="PF12796">
    <property type="entry name" value="Ank_2"/>
    <property type="match status" value="2"/>
</dbReference>
<dbReference type="AlphaFoldDB" id="A0A8H6UHS1"/>
<keyword evidence="1" id="KW-0677">Repeat</keyword>
<sequence length="340" mass="37784">MTFSLSELPNEIILAIAKALHSEGAVNALARTSRHLYSLLNPFLYKYHADLAALRWAAEQGYASTLINLLDAGIDLYYPSIWSPDQRHTLTHHPLVTAIQYGHLHIVEIFLDRGGMSKRLKEEDYEWPLYEALYYGQIAILQFLLQKGVNPWDTGKFEAALLYAVFKSSDTHSIAAHHGNDELIRFLLAESADVNFQEDGTSPLNNAVLNDHYSTAKLLLQAGADPKMVDRDDIGPLSRATKPSEYIWPRTGGHYRPRASASAILGPPYPKGLSDELVAMTRLLLDYGADAAGPDGATALRVAMQSKIPELTNLLLMHGARVLRIHRSIHGSSEADDYWV</sequence>
<comment type="caution">
    <text evidence="5">The sequence shown here is derived from an EMBL/GenBank/DDBJ whole genome shotgun (WGS) entry which is preliminary data.</text>
</comment>
<dbReference type="Proteomes" id="UP000630445">
    <property type="component" value="Unassembled WGS sequence"/>
</dbReference>
<proteinExistence type="predicted"/>
<protein>
    <recommendedName>
        <fullName evidence="4">F-box domain-containing protein</fullName>
    </recommendedName>
</protein>
<organism evidence="5 6">
    <name type="scientific">Aspergillus hiratsukae</name>
    <dbReference type="NCBI Taxonomy" id="1194566"/>
    <lineage>
        <taxon>Eukaryota</taxon>
        <taxon>Fungi</taxon>
        <taxon>Dikarya</taxon>
        <taxon>Ascomycota</taxon>
        <taxon>Pezizomycotina</taxon>
        <taxon>Eurotiomycetes</taxon>
        <taxon>Eurotiomycetidae</taxon>
        <taxon>Eurotiales</taxon>
        <taxon>Aspergillaceae</taxon>
        <taxon>Aspergillus</taxon>
        <taxon>Aspergillus subgen. Fumigati</taxon>
    </lineage>
</organism>
<evidence type="ECO:0000259" key="4">
    <source>
        <dbReference type="PROSITE" id="PS50181"/>
    </source>
</evidence>
<dbReference type="SMART" id="SM00248">
    <property type="entry name" value="ANK"/>
    <property type="match status" value="6"/>
</dbReference>
<evidence type="ECO:0000256" key="2">
    <source>
        <dbReference type="ARBA" id="ARBA00023043"/>
    </source>
</evidence>
<evidence type="ECO:0000313" key="6">
    <source>
        <dbReference type="Proteomes" id="UP000630445"/>
    </source>
</evidence>
<feature type="repeat" description="ANK" evidence="3">
    <location>
        <begin position="199"/>
        <end position="231"/>
    </location>
</feature>
<dbReference type="PANTHER" id="PTHR24189:SF50">
    <property type="entry name" value="ANKYRIN REPEAT AND SOCS BOX PROTEIN 2"/>
    <property type="match status" value="1"/>
</dbReference>
<dbReference type="PROSITE" id="PS50181">
    <property type="entry name" value="FBOX"/>
    <property type="match status" value="1"/>
</dbReference>
<feature type="domain" description="F-box" evidence="4">
    <location>
        <begin position="2"/>
        <end position="48"/>
    </location>
</feature>
<name>A0A8H6UHS1_9EURO</name>
<dbReference type="PROSITE" id="PS50297">
    <property type="entry name" value="ANK_REP_REGION"/>
    <property type="match status" value="1"/>
</dbReference>
<evidence type="ECO:0000256" key="3">
    <source>
        <dbReference type="PROSITE-ProRule" id="PRU00023"/>
    </source>
</evidence>
<dbReference type="PROSITE" id="PS50088">
    <property type="entry name" value="ANK_REPEAT"/>
    <property type="match status" value="1"/>
</dbReference>
<dbReference type="InterPro" id="IPR002110">
    <property type="entry name" value="Ankyrin_rpt"/>
</dbReference>
<evidence type="ECO:0000313" key="5">
    <source>
        <dbReference type="EMBL" id="KAF7139749.1"/>
    </source>
</evidence>
<dbReference type="Gene3D" id="1.25.40.20">
    <property type="entry name" value="Ankyrin repeat-containing domain"/>
    <property type="match status" value="3"/>
</dbReference>
<evidence type="ECO:0000256" key="1">
    <source>
        <dbReference type="ARBA" id="ARBA00022737"/>
    </source>
</evidence>
<dbReference type="EMBL" id="JACBAD010001509">
    <property type="protein sequence ID" value="KAF7139749.1"/>
    <property type="molecule type" value="Genomic_DNA"/>
</dbReference>
<gene>
    <name evidence="5" type="ORF">CNMCM5793_007903</name>
</gene>
<dbReference type="SUPFAM" id="SSF48403">
    <property type="entry name" value="Ankyrin repeat"/>
    <property type="match status" value="2"/>
</dbReference>
<dbReference type="OrthoDB" id="4421360at2759"/>
<reference evidence="5" key="1">
    <citation type="submission" date="2020-06" db="EMBL/GenBank/DDBJ databases">
        <title>Draft genome sequences of strains closely related to Aspergillus parafelis and Aspergillus hiratsukae.</title>
        <authorList>
            <person name="Dos Santos R.A.C."/>
            <person name="Rivero-Menendez O."/>
            <person name="Steenwyk J.L."/>
            <person name="Mead M.E."/>
            <person name="Goldman G.H."/>
            <person name="Alastruey-Izquierdo A."/>
            <person name="Rokas A."/>
        </authorList>
    </citation>
    <scope>NUCLEOTIDE SEQUENCE</scope>
    <source>
        <strain evidence="5">CNM-CM5793</strain>
    </source>
</reference>
<dbReference type="InterPro" id="IPR050745">
    <property type="entry name" value="Multifunctional_regulatory"/>
</dbReference>
<dbReference type="InterPro" id="IPR036770">
    <property type="entry name" value="Ankyrin_rpt-contain_sf"/>
</dbReference>
<dbReference type="PANTHER" id="PTHR24189">
    <property type="entry name" value="MYOTROPHIN"/>
    <property type="match status" value="1"/>
</dbReference>
<accession>A0A8H6UHS1</accession>
<keyword evidence="2 3" id="KW-0040">ANK repeat</keyword>
<dbReference type="InterPro" id="IPR001810">
    <property type="entry name" value="F-box_dom"/>
</dbReference>